<keyword evidence="4" id="KW-1185">Reference proteome</keyword>
<proteinExistence type="predicted"/>
<dbReference type="InterPro" id="IPR013830">
    <property type="entry name" value="SGNH_hydro"/>
</dbReference>
<dbReference type="EMBL" id="WJBC01000005">
    <property type="protein sequence ID" value="MBC3803799.1"/>
    <property type="molecule type" value="Genomic_DNA"/>
</dbReference>
<dbReference type="InterPro" id="IPR036514">
    <property type="entry name" value="SGNH_hydro_sf"/>
</dbReference>
<dbReference type="PANTHER" id="PTHR30383:SF5">
    <property type="entry name" value="SGNH HYDROLASE-TYPE ESTERASE DOMAIN-CONTAINING PROTEIN"/>
    <property type="match status" value="1"/>
</dbReference>
<comment type="caution">
    <text evidence="3">The sequence shown here is derived from an EMBL/GenBank/DDBJ whole genome shotgun (WGS) entry which is preliminary data.</text>
</comment>
<evidence type="ECO:0000313" key="4">
    <source>
        <dbReference type="Proteomes" id="UP000603234"/>
    </source>
</evidence>
<dbReference type="Gene3D" id="3.40.50.1110">
    <property type="entry name" value="SGNH hydrolase"/>
    <property type="match status" value="1"/>
</dbReference>
<keyword evidence="1" id="KW-0472">Membrane</keyword>
<organism evidence="3 4">
    <name type="scientific">Acetobacterium fimetarium</name>
    <dbReference type="NCBI Taxonomy" id="52691"/>
    <lineage>
        <taxon>Bacteria</taxon>
        <taxon>Bacillati</taxon>
        <taxon>Bacillota</taxon>
        <taxon>Clostridia</taxon>
        <taxon>Eubacteriales</taxon>
        <taxon>Eubacteriaceae</taxon>
        <taxon>Acetobacterium</taxon>
    </lineage>
</organism>
<keyword evidence="1" id="KW-0812">Transmembrane</keyword>
<dbReference type="InterPro" id="IPR051532">
    <property type="entry name" value="Ester_Hydrolysis_Enzymes"/>
</dbReference>
<dbReference type="RefSeq" id="WP_186841710.1">
    <property type="nucleotide sequence ID" value="NZ_WJBC01000005.1"/>
</dbReference>
<dbReference type="PANTHER" id="PTHR30383">
    <property type="entry name" value="THIOESTERASE 1/PROTEASE 1/LYSOPHOSPHOLIPASE L1"/>
    <property type="match status" value="1"/>
</dbReference>
<dbReference type="SUPFAM" id="SSF52266">
    <property type="entry name" value="SGNH hydrolase"/>
    <property type="match status" value="1"/>
</dbReference>
<gene>
    <name evidence="3" type="ORF">GH808_05040</name>
</gene>
<dbReference type="Pfam" id="PF13472">
    <property type="entry name" value="Lipase_GDSL_2"/>
    <property type="match status" value="1"/>
</dbReference>
<dbReference type="Proteomes" id="UP000603234">
    <property type="component" value="Unassembled WGS sequence"/>
</dbReference>
<protein>
    <recommendedName>
        <fullName evidence="2">SGNH hydrolase-type esterase domain-containing protein</fullName>
    </recommendedName>
</protein>
<accession>A0ABR6WT67</accession>
<evidence type="ECO:0000259" key="2">
    <source>
        <dbReference type="Pfam" id="PF13472"/>
    </source>
</evidence>
<keyword evidence="1" id="KW-1133">Transmembrane helix</keyword>
<name>A0ABR6WT67_9FIRM</name>
<feature type="domain" description="SGNH hydrolase-type esterase" evidence="2">
    <location>
        <begin position="89"/>
        <end position="234"/>
    </location>
</feature>
<evidence type="ECO:0000256" key="1">
    <source>
        <dbReference type="SAM" id="Phobius"/>
    </source>
</evidence>
<feature type="transmembrane region" description="Helical" evidence="1">
    <location>
        <begin position="15"/>
        <end position="36"/>
    </location>
</feature>
<reference evidence="3 4" key="1">
    <citation type="journal article" date="2020" name="mSystems">
        <title>Defining Genomic and Predicted Metabolic Features of the Acetobacterium Genus.</title>
        <authorList>
            <person name="Ross D.E."/>
            <person name="Marshall C.W."/>
            <person name="Gulliver D."/>
            <person name="May H.D."/>
            <person name="Norman R.S."/>
        </authorList>
    </citation>
    <scope>NUCLEOTIDE SEQUENCE [LARGE SCALE GENOMIC DNA]</scope>
    <source>
        <strain evidence="3 4">DSM 8238</strain>
    </source>
</reference>
<sequence length="257" mass="28401">MDINDLINRIRNTPGVALIITIPILIIGAIILVNLLSTTKQNSEISAGVEVLKNLESKDVVTMEGKIDFIKKKAGDSGGYPELFETSVIFGDSIAEGIGSYGYLPASSLIAVLGKTTDSSLEDVAKLVDMAPKNVFFELGLNDMSHPDTTLDSYKQSYEKLIDAVKSQLPNTQIYICSIFPVTDAAIQEDPKLNQVEAYNAALVELAKRKNVHYIDTYTLLKENPQYHEADGIHVLREFYPFWLDTLVNNSDLSKLL</sequence>
<evidence type="ECO:0000313" key="3">
    <source>
        <dbReference type="EMBL" id="MBC3803799.1"/>
    </source>
</evidence>